<dbReference type="OrthoDB" id="3538943at2759"/>
<reference evidence="2 3" key="1">
    <citation type="submission" date="2013-03" db="EMBL/GenBank/DDBJ databases">
        <title>The Genome Sequence of Capronia epimyces CBS 606.96.</title>
        <authorList>
            <consortium name="The Broad Institute Genomics Platform"/>
            <person name="Cuomo C."/>
            <person name="de Hoog S."/>
            <person name="Gorbushina A."/>
            <person name="Walker B."/>
            <person name="Young S.K."/>
            <person name="Zeng Q."/>
            <person name="Gargeya S."/>
            <person name="Fitzgerald M."/>
            <person name="Haas B."/>
            <person name="Abouelleil A."/>
            <person name="Allen A.W."/>
            <person name="Alvarado L."/>
            <person name="Arachchi H.M."/>
            <person name="Berlin A.M."/>
            <person name="Chapman S.B."/>
            <person name="Gainer-Dewar J."/>
            <person name="Goldberg J."/>
            <person name="Griggs A."/>
            <person name="Gujja S."/>
            <person name="Hansen M."/>
            <person name="Howarth C."/>
            <person name="Imamovic A."/>
            <person name="Ireland A."/>
            <person name="Larimer J."/>
            <person name="McCowan C."/>
            <person name="Murphy C."/>
            <person name="Pearson M."/>
            <person name="Poon T.W."/>
            <person name="Priest M."/>
            <person name="Roberts A."/>
            <person name="Saif S."/>
            <person name="Shea T."/>
            <person name="Sisk P."/>
            <person name="Sykes S."/>
            <person name="Wortman J."/>
            <person name="Nusbaum C."/>
            <person name="Birren B."/>
        </authorList>
    </citation>
    <scope>NUCLEOTIDE SEQUENCE [LARGE SCALE GENOMIC DNA]</scope>
    <source>
        <strain evidence="2 3">CBS 606.96</strain>
    </source>
</reference>
<feature type="compositionally biased region" description="Polar residues" evidence="1">
    <location>
        <begin position="416"/>
        <end position="426"/>
    </location>
</feature>
<feature type="region of interest" description="Disordered" evidence="1">
    <location>
        <begin position="367"/>
        <end position="446"/>
    </location>
</feature>
<feature type="compositionally biased region" description="Polar residues" evidence="1">
    <location>
        <begin position="1149"/>
        <end position="1158"/>
    </location>
</feature>
<feature type="region of interest" description="Disordered" evidence="1">
    <location>
        <begin position="671"/>
        <end position="799"/>
    </location>
</feature>
<feature type="compositionally biased region" description="Polar residues" evidence="1">
    <location>
        <begin position="671"/>
        <end position="685"/>
    </location>
</feature>
<evidence type="ECO:0000256" key="1">
    <source>
        <dbReference type="SAM" id="MobiDB-lite"/>
    </source>
</evidence>
<feature type="compositionally biased region" description="Basic and acidic residues" evidence="1">
    <location>
        <begin position="704"/>
        <end position="719"/>
    </location>
</feature>
<feature type="compositionally biased region" description="Low complexity" evidence="1">
    <location>
        <begin position="1105"/>
        <end position="1116"/>
    </location>
</feature>
<name>W9XP51_9EURO</name>
<feature type="compositionally biased region" description="Basic and acidic residues" evidence="1">
    <location>
        <begin position="686"/>
        <end position="695"/>
    </location>
</feature>
<keyword evidence="3" id="KW-1185">Reference proteome</keyword>
<dbReference type="RefSeq" id="XP_007736893.1">
    <property type="nucleotide sequence ID" value="XM_007738703.1"/>
</dbReference>
<comment type="caution">
    <text evidence="2">The sequence shown here is derived from an EMBL/GenBank/DDBJ whole genome shotgun (WGS) entry which is preliminary data.</text>
</comment>
<sequence length="1258" mass="136889">MQQPPSPSPRWPRSKVSDGKHQIQAIFLEGAAAIISRIYSQSTSDGGRIVAIRVKDPLINITVHCDPPKAELHINSVEIVNIGNDTTGTLPVGSTVLEDKVVRRTLAQYGLFKSDRGRDGITMASSPQSIKSQAGCSPIQDRNIALQDDIPPSQSQFWTQIHGAARRTEHDSATTVVTSDNTPLLKLLKAPTLKDAAAKPTLFTSQAQDEDENSLASLAGVEKPEELVPIAPEVSFKTATPIVSAPLPDPLINQAKDEGIELVSNHTISGTKSKSHQLQPPELSGTSTHPQQNISPAVSNEQFRHFQRWRQQARAGKYVPRYIQMIPKDQEKLLVSSDSWQPPLVGHPIIPGQVPTLLLERLTDAADNPEADNPEEAGVIPEPPPSSHGNEDQTNTDNDASNDGPSDSEAEENSSETDASPVSWSPSPTPEQRRMALPPDSPPVLLHQLNRNMKDLGPPSRQVDESGTLEKQSMARAGDSMDADCKPGGQVCDLNESSLETPLASMEQIGSDPLGQQIRPHTQPVQEAGDDEMDAGQLDELAALPTNPVLVSSAKVVQVEQTPYFRRGFSHERLESALTHSRSQDALLSNDHWISSSFIPGSVDETAPVGYLPSTKGFNLRGMAQGHMPELGRIDATGRDSEPDLRADRSQTIHAVGTLELVNCEDQSTTYLEEQTNSDGRTNGSKKLDVRDRPAEAPGTTSGHHGDSVLKSGDKDSLQRRGLSVDLDPQPLNEGLRRPSPSLTVSEPGSNLGSLTARKEKQSQVKRKPPGVEGVGRPNKRPRTETTAHDNNVPDEDYDAVFPKLREYRRETLPSLSKPKFSRVHAASSSPKDPGGDGDVSRVRAIPSPARGQNVTPGSAVASRTSSSTPLTRMSTYNEIEQTEVRTLRRESDSAISDLSSRGQEMLFFDFKSAYPDYEGTIKDFTGSCRVLSKMMTCGQVLHPSLYDDAIFHHYHSYRRYLSEEALNCAVPLPFYDFYNERVDEPSHSQRIVTRSALHYMLGSGGPSDGALNNMRERGVFHPSTSPEVARAESKTSKGRVSSTLRRTSGQDVRDVDTPHRPRDAVEEWRQDAWGTASPELGTPDIDRSLSDIPVLDISVDDNQSPASGSAPASASMGIGTGMGPPRGSKKRSLPWDPKVVESKGMPKSRSSLASTPHVSKRPRLSASPFVRPAKPAAATVKAQSQHREKSQSGVGAGTGAGGATKMGPNWWKDTDTPFKRFMDGYSRLKSNKQEFSWDAIGLEKPRVGGIDLFAWRR</sequence>
<feature type="compositionally biased region" description="Acidic residues" evidence="1">
    <location>
        <begin position="406"/>
        <end position="415"/>
    </location>
</feature>
<feature type="compositionally biased region" description="Basic and acidic residues" evidence="1">
    <location>
        <begin position="1052"/>
        <end position="1071"/>
    </location>
</feature>
<feature type="region of interest" description="Disordered" evidence="1">
    <location>
        <begin position="811"/>
        <end position="874"/>
    </location>
</feature>
<feature type="compositionally biased region" description="Polar residues" evidence="1">
    <location>
        <begin position="851"/>
        <end position="874"/>
    </location>
</feature>
<dbReference type="AlphaFoldDB" id="W9XP51"/>
<proteinExistence type="predicted"/>
<feature type="region of interest" description="Disordered" evidence="1">
    <location>
        <begin position="268"/>
        <end position="294"/>
    </location>
</feature>
<dbReference type="Proteomes" id="UP000019478">
    <property type="component" value="Unassembled WGS sequence"/>
</dbReference>
<dbReference type="STRING" id="1182542.W9XP51"/>
<feature type="compositionally biased region" description="Gly residues" evidence="1">
    <location>
        <begin position="1195"/>
        <end position="1205"/>
    </location>
</feature>
<dbReference type="HOGENOM" id="CLU_265095_0_0_1"/>
<protein>
    <recommendedName>
        <fullName evidence="4">Telomere replication protein EST3</fullName>
    </recommendedName>
</protein>
<dbReference type="EMBL" id="AMGY01000008">
    <property type="protein sequence ID" value="EXJ79105.1"/>
    <property type="molecule type" value="Genomic_DNA"/>
</dbReference>
<evidence type="ECO:0000313" key="2">
    <source>
        <dbReference type="EMBL" id="EXJ79105.1"/>
    </source>
</evidence>
<feature type="compositionally biased region" description="Polar residues" evidence="1">
    <location>
        <begin position="392"/>
        <end position="405"/>
    </location>
</feature>
<evidence type="ECO:0008006" key="4">
    <source>
        <dbReference type="Google" id="ProtNLM"/>
    </source>
</evidence>
<evidence type="ECO:0000313" key="3">
    <source>
        <dbReference type="Proteomes" id="UP000019478"/>
    </source>
</evidence>
<feature type="compositionally biased region" description="Polar residues" evidence="1">
    <location>
        <begin position="1039"/>
        <end position="1051"/>
    </location>
</feature>
<dbReference type="GeneID" id="19172693"/>
<feature type="compositionally biased region" description="Polar residues" evidence="1">
    <location>
        <begin position="741"/>
        <end position="754"/>
    </location>
</feature>
<dbReference type="eggNOG" id="ENOG502STJP">
    <property type="taxonomic scope" value="Eukaryota"/>
</dbReference>
<feature type="region of interest" description="Disordered" evidence="1">
    <location>
        <begin position="511"/>
        <end position="531"/>
    </location>
</feature>
<feature type="region of interest" description="Disordered" evidence="1">
    <location>
        <begin position="1022"/>
        <end position="1212"/>
    </location>
</feature>
<gene>
    <name evidence="2" type="ORF">A1O3_08606</name>
</gene>
<accession>W9XP51</accession>
<organism evidence="2 3">
    <name type="scientific">Capronia epimyces CBS 606.96</name>
    <dbReference type="NCBI Taxonomy" id="1182542"/>
    <lineage>
        <taxon>Eukaryota</taxon>
        <taxon>Fungi</taxon>
        <taxon>Dikarya</taxon>
        <taxon>Ascomycota</taxon>
        <taxon>Pezizomycotina</taxon>
        <taxon>Eurotiomycetes</taxon>
        <taxon>Chaetothyriomycetidae</taxon>
        <taxon>Chaetothyriales</taxon>
        <taxon>Herpotrichiellaceae</taxon>
        <taxon>Capronia</taxon>
    </lineage>
</organism>